<evidence type="ECO:0000313" key="12">
    <source>
        <dbReference type="Proteomes" id="UP000256601"/>
    </source>
</evidence>
<dbReference type="GO" id="GO:0046982">
    <property type="term" value="F:protein heterodimerization activity"/>
    <property type="evidence" value="ECO:0007669"/>
    <property type="project" value="InterPro"/>
</dbReference>
<dbReference type="AlphaFoldDB" id="A0A1D8NIZ3"/>
<dbReference type="PANTHER" id="PTHR13218">
    <property type="entry name" value="TRANSCRIPTION INITIATION FACTOR TFIID SUBUNIT 11-RELATED"/>
    <property type="match status" value="1"/>
</dbReference>
<feature type="compositionally biased region" description="Polar residues" evidence="7">
    <location>
        <begin position="50"/>
        <end position="63"/>
    </location>
</feature>
<evidence type="ECO:0000313" key="11">
    <source>
        <dbReference type="Proteomes" id="UP000182444"/>
    </source>
</evidence>
<evidence type="ECO:0000256" key="6">
    <source>
        <dbReference type="ARBA" id="ARBA00072882"/>
    </source>
</evidence>
<dbReference type="Proteomes" id="UP000182444">
    <property type="component" value="Chromosome 1E"/>
</dbReference>
<keyword evidence="5" id="KW-0539">Nucleus</keyword>
<evidence type="ECO:0000256" key="5">
    <source>
        <dbReference type="ARBA" id="ARBA00023242"/>
    </source>
</evidence>
<evidence type="ECO:0000259" key="8">
    <source>
        <dbReference type="Pfam" id="PF04719"/>
    </source>
</evidence>
<keyword evidence="3" id="KW-0805">Transcription regulation</keyword>
<evidence type="ECO:0000313" key="9">
    <source>
        <dbReference type="EMBL" id="AOW05567.1"/>
    </source>
</evidence>
<feature type="region of interest" description="Disordered" evidence="7">
    <location>
        <begin position="1"/>
        <end position="63"/>
    </location>
</feature>
<accession>A0A1D8NIZ3</accession>
<dbReference type="eggNOG" id="KOG3219">
    <property type="taxonomic scope" value="Eukaryota"/>
</dbReference>
<evidence type="ECO:0000256" key="2">
    <source>
        <dbReference type="ARBA" id="ARBA00009788"/>
    </source>
</evidence>
<protein>
    <recommendedName>
        <fullName evidence="6">Transcription initiation factor TFIID subunit 11</fullName>
    </recommendedName>
</protein>
<evidence type="ECO:0000256" key="7">
    <source>
        <dbReference type="SAM" id="MobiDB-lite"/>
    </source>
</evidence>
<dbReference type="Pfam" id="PF04719">
    <property type="entry name" value="TAFII28"/>
    <property type="match status" value="1"/>
</dbReference>
<dbReference type="EMBL" id="CP017557">
    <property type="protein sequence ID" value="AOW05567.1"/>
    <property type="molecule type" value="Genomic_DNA"/>
</dbReference>
<dbReference type="Gene3D" id="1.10.20.10">
    <property type="entry name" value="Histone, subunit A"/>
    <property type="match status" value="1"/>
</dbReference>
<dbReference type="VEuPathDB" id="FungiDB:YALI0_E17809g"/>
<keyword evidence="4" id="KW-0804">Transcription</keyword>
<evidence type="ECO:0000256" key="3">
    <source>
        <dbReference type="ARBA" id="ARBA00023015"/>
    </source>
</evidence>
<feature type="domain" description="TAFII28-like protein" evidence="8">
    <location>
        <begin position="75"/>
        <end position="169"/>
    </location>
</feature>
<sequence>MTVHAHLLVSHRSSTTHTMAKKKKLDDGKAQEMPESGDENEEEDEDDGQGLTSLLGNNASGEMTNQEMEAEKLRILMKNFDTEQMNRYEVFRRANINRPGVKKLANAVLNQSITANVAVVLSGISKVFIGEIIEKAKDVQLRMNPRYEGDDTYENASPLLPEHVREAWRMYKLESGQVPNAHWRRQGGGGDGRMFR</sequence>
<gene>
    <name evidence="10" type="ORF">B0I71DRAFT_9234</name>
    <name evidence="9" type="ORF">YALI1_E21147g</name>
</gene>
<evidence type="ECO:0000313" key="10">
    <source>
        <dbReference type="EMBL" id="RDW27961.1"/>
    </source>
</evidence>
<dbReference type="Proteomes" id="UP000256601">
    <property type="component" value="Unassembled WGS sequence"/>
</dbReference>
<dbReference type="EMBL" id="KZ858957">
    <property type="protein sequence ID" value="RDW27961.1"/>
    <property type="molecule type" value="Genomic_DNA"/>
</dbReference>
<dbReference type="InterPro" id="IPR045127">
    <property type="entry name" value="TAF11-like"/>
</dbReference>
<dbReference type="PANTHER" id="PTHR13218:SF8">
    <property type="entry name" value="TRANSCRIPTION INITIATION FACTOR TFIID SUBUNIT 11"/>
    <property type="match status" value="1"/>
</dbReference>
<dbReference type="SUPFAM" id="SSF47113">
    <property type="entry name" value="Histone-fold"/>
    <property type="match status" value="1"/>
</dbReference>
<dbReference type="FunFam" id="1.10.20.10:FF:000061">
    <property type="entry name" value="TFIID subunit"/>
    <property type="match status" value="1"/>
</dbReference>
<dbReference type="CDD" id="cd08048">
    <property type="entry name" value="HFD_TAF11"/>
    <property type="match status" value="1"/>
</dbReference>
<evidence type="ECO:0000256" key="1">
    <source>
        <dbReference type="ARBA" id="ARBA00004123"/>
    </source>
</evidence>
<proteinExistence type="inferred from homology"/>
<name>A0A1D8NIZ3_YARLL</name>
<dbReference type="GeneID" id="2911686"/>
<dbReference type="VEuPathDB" id="FungiDB:YALI1_E21147g"/>
<dbReference type="GO" id="GO:0051123">
    <property type="term" value="P:RNA polymerase II preinitiation complex assembly"/>
    <property type="evidence" value="ECO:0007669"/>
    <property type="project" value="InterPro"/>
</dbReference>
<reference evidence="9 11" key="1">
    <citation type="journal article" date="2016" name="PLoS ONE">
        <title>Sequence Assembly of Yarrowia lipolytica Strain W29/CLIB89 Shows Transposable Element Diversity.</title>
        <authorList>
            <person name="Magnan C."/>
            <person name="Yu J."/>
            <person name="Chang I."/>
            <person name="Jahn E."/>
            <person name="Kanomata Y."/>
            <person name="Wu J."/>
            <person name="Zeller M."/>
            <person name="Oakes M."/>
            <person name="Baldi P."/>
            <person name="Sandmeyer S."/>
        </authorList>
    </citation>
    <scope>NUCLEOTIDE SEQUENCE [LARGE SCALE GENOMIC DNA]</scope>
    <source>
        <strain evidence="9">CLIB89</strain>
        <strain evidence="11">CLIB89(W29)</strain>
    </source>
</reference>
<organism evidence="9 11">
    <name type="scientific">Yarrowia lipolytica</name>
    <name type="common">Candida lipolytica</name>
    <dbReference type="NCBI Taxonomy" id="4952"/>
    <lineage>
        <taxon>Eukaryota</taxon>
        <taxon>Fungi</taxon>
        <taxon>Dikarya</taxon>
        <taxon>Ascomycota</taxon>
        <taxon>Saccharomycotina</taxon>
        <taxon>Dipodascomycetes</taxon>
        <taxon>Dipodascales</taxon>
        <taxon>Dipodascales incertae sedis</taxon>
        <taxon>Yarrowia</taxon>
    </lineage>
</organism>
<evidence type="ECO:0000256" key="4">
    <source>
        <dbReference type="ARBA" id="ARBA00023163"/>
    </source>
</evidence>
<dbReference type="OMA" id="PATNTHD"/>
<dbReference type="InterPro" id="IPR006809">
    <property type="entry name" value="TAFII28_dom"/>
</dbReference>
<feature type="compositionally biased region" description="Acidic residues" evidence="7">
    <location>
        <begin position="35"/>
        <end position="48"/>
    </location>
</feature>
<comment type="subcellular location">
    <subcellularLocation>
        <location evidence="1">Nucleus</location>
    </subcellularLocation>
</comment>
<dbReference type="GO" id="GO:0005669">
    <property type="term" value="C:transcription factor TFIID complex"/>
    <property type="evidence" value="ECO:0007669"/>
    <property type="project" value="EnsemblFungi"/>
</dbReference>
<dbReference type="KEGG" id="yli:2911686"/>
<reference evidence="10 12" key="2">
    <citation type="submission" date="2018-07" db="EMBL/GenBank/DDBJ databases">
        <title>Draft Genome Assemblies for Five Robust Yarrowia lipolytica Strains Exhibiting High Lipid Production and Pentose Sugar Utilization and Sugar Alcohol Secretion from Undetoxified Lignocellulosic Biomass Hydrolysates.</title>
        <authorList>
            <consortium name="DOE Joint Genome Institute"/>
            <person name="Walker C."/>
            <person name="Ryu S."/>
            <person name="Na H."/>
            <person name="Zane M."/>
            <person name="LaButti K."/>
            <person name="Lipzen A."/>
            <person name="Haridas S."/>
            <person name="Barry K."/>
            <person name="Grigoriev I.V."/>
            <person name="Quarterman J."/>
            <person name="Slininger P."/>
            <person name="Dien B."/>
            <person name="Trinh C.T."/>
        </authorList>
    </citation>
    <scope>NUCLEOTIDE SEQUENCE [LARGE SCALE GENOMIC DNA]</scope>
    <source>
        <strain evidence="10 12">YB392</strain>
    </source>
</reference>
<dbReference type="GO" id="GO:0016251">
    <property type="term" value="F:RNA polymerase II general transcription initiation factor activity"/>
    <property type="evidence" value="ECO:0007669"/>
    <property type="project" value="TreeGrafter"/>
</dbReference>
<comment type="similarity">
    <text evidence="2">Belongs to the TAF11 family.</text>
</comment>
<dbReference type="InterPro" id="IPR009072">
    <property type="entry name" value="Histone-fold"/>
</dbReference>